<comment type="subunit">
    <text evidence="3">Homodimer.</text>
</comment>
<dbReference type="GO" id="GO:0030170">
    <property type="term" value="F:pyridoxal phosphate binding"/>
    <property type="evidence" value="ECO:0007669"/>
    <property type="project" value="InterPro"/>
</dbReference>
<evidence type="ECO:0000313" key="8">
    <source>
        <dbReference type="EMBL" id="KAK2194689.1"/>
    </source>
</evidence>
<comment type="caution">
    <text evidence="8">The sequence shown here is derived from an EMBL/GenBank/DDBJ whole genome shotgun (WGS) entry which is preliminary data.</text>
</comment>
<evidence type="ECO:0000256" key="1">
    <source>
        <dbReference type="ARBA" id="ARBA00001933"/>
    </source>
</evidence>
<dbReference type="InterPro" id="IPR015421">
    <property type="entry name" value="PyrdxlP-dep_Trfase_major"/>
</dbReference>
<dbReference type="Proteomes" id="UP001214638">
    <property type="component" value="Unassembled WGS sequence"/>
</dbReference>
<dbReference type="Gene3D" id="3.40.640.10">
    <property type="entry name" value="Type I PLP-dependent aspartate aminotransferase-like (Major domain)"/>
    <property type="match status" value="1"/>
</dbReference>
<name>A0AAD9PHB4_9APIC</name>
<comment type="cofactor">
    <cofactor evidence="1">
        <name>pyridoxal 5'-phosphate</name>
        <dbReference type="ChEBI" id="CHEBI:597326"/>
    </cofactor>
</comment>
<dbReference type="GO" id="GO:0006520">
    <property type="term" value="P:amino acid metabolic process"/>
    <property type="evidence" value="ECO:0007669"/>
    <property type="project" value="InterPro"/>
</dbReference>
<dbReference type="InterPro" id="IPR015422">
    <property type="entry name" value="PyrdxlP-dep_Trfase_small"/>
</dbReference>
<evidence type="ECO:0000256" key="2">
    <source>
        <dbReference type="ARBA" id="ARBA00007441"/>
    </source>
</evidence>
<dbReference type="InterPro" id="IPR015424">
    <property type="entry name" value="PyrdxlP-dep_Trfase"/>
</dbReference>
<keyword evidence="5 8" id="KW-0808">Transferase</keyword>
<dbReference type="RefSeq" id="XP_067801533.1">
    <property type="nucleotide sequence ID" value="XM_067948845.1"/>
</dbReference>
<keyword evidence="6" id="KW-0663">Pyridoxal phosphate</keyword>
<evidence type="ECO:0000256" key="6">
    <source>
        <dbReference type="ARBA" id="ARBA00022898"/>
    </source>
</evidence>
<dbReference type="PANTHER" id="PTHR11879:SF22">
    <property type="entry name" value="ASPARTATE AMINOTRANSFERASE, MITOCHONDRIAL"/>
    <property type="match status" value="1"/>
</dbReference>
<protein>
    <submittedName>
        <fullName evidence="8">Bifunctional Pyridoxal phosphate-dependent transferase</fullName>
    </submittedName>
</protein>
<evidence type="ECO:0000256" key="4">
    <source>
        <dbReference type="ARBA" id="ARBA00022576"/>
    </source>
</evidence>
<dbReference type="GO" id="GO:0004069">
    <property type="term" value="F:L-aspartate:2-oxoglutarate aminotransferase activity"/>
    <property type="evidence" value="ECO:0007669"/>
    <property type="project" value="UniProtKB-EC"/>
</dbReference>
<comment type="similarity">
    <text evidence="2">Belongs to the class-I pyridoxal-phosphate-dependent aminotransferase family.</text>
</comment>
<dbReference type="KEGG" id="bdw:94338134"/>
<dbReference type="PANTHER" id="PTHR11879">
    <property type="entry name" value="ASPARTATE AMINOTRANSFERASE"/>
    <property type="match status" value="1"/>
</dbReference>
<keyword evidence="4" id="KW-0032">Aminotransferase</keyword>
<dbReference type="InterPro" id="IPR004839">
    <property type="entry name" value="Aminotransferase_I/II_large"/>
</dbReference>
<dbReference type="AlphaFoldDB" id="A0AAD9PHB4"/>
<dbReference type="CDD" id="cd00609">
    <property type="entry name" value="AAT_like"/>
    <property type="match status" value="1"/>
</dbReference>
<organism evidence="8 9">
    <name type="scientific">Babesia duncani</name>
    <dbReference type="NCBI Taxonomy" id="323732"/>
    <lineage>
        <taxon>Eukaryota</taxon>
        <taxon>Sar</taxon>
        <taxon>Alveolata</taxon>
        <taxon>Apicomplexa</taxon>
        <taxon>Aconoidasida</taxon>
        <taxon>Piroplasmida</taxon>
        <taxon>Babesiidae</taxon>
        <taxon>Babesia</taxon>
    </lineage>
</organism>
<dbReference type="SUPFAM" id="SSF53383">
    <property type="entry name" value="PLP-dependent transferases"/>
    <property type="match status" value="1"/>
</dbReference>
<proteinExistence type="inferred from homology"/>
<feature type="domain" description="Aminotransferase class I/classII large" evidence="7">
    <location>
        <begin position="29"/>
        <end position="402"/>
    </location>
</feature>
<evidence type="ECO:0000259" key="7">
    <source>
        <dbReference type="Pfam" id="PF00155"/>
    </source>
</evidence>
<reference evidence="8" key="1">
    <citation type="journal article" date="2023" name="Nat. Microbiol.">
        <title>Babesia duncani multi-omics identifies virulence factors and drug targets.</title>
        <authorList>
            <person name="Singh P."/>
            <person name="Lonardi S."/>
            <person name="Liang Q."/>
            <person name="Vydyam P."/>
            <person name="Khabirova E."/>
            <person name="Fang T."/>
            <person name="Gihaz S."/>
            <person name="Thekkiniath J."/>
            <person name="Munshi M."/>
            <person name="Abel S."/>
            <person name="Ciampossin L."/>
            <person name="Batugedara G."/>
            <person name="Gupta M."/>
            <person name="Lu X.M."/>
            <person name="Lenz T."/>
            <person name="Chakravarty S."/>
            <person name="Cornillot E."/>
            <person name="Hu Y."/>
            <person name="Ma W."/>
            <person name="Gonzalez L.M."/>
            <person name="Sanchez S."/>
            <person name="Estrada K."/>
            <person name="Sanchez-Flores A."/>
            <person name="Montero E."/>
            <person name="Harb O.S."/>
            <person name="Le Roch K.G."/>
            <person name="Mamoun C.B."/>
        </authorList>
    </citation>
    <scope>NUCLEOTIDE SEQUENCE</scope>
    <source>
        <strain evidence="8">WA1</strain>
    </source>
</reference>
<gene>
    <name evidence="8" type="ORF">BdWA1_003838</name>
</gene>
<dbReference type="GeneID" id="94338134"/>
<evidence type="ECO:0000313" key="9">
    <source>
        <dbReference type="Proteomes" id="UP001214638"/>
    </source>
</evidence>
<dbReference type="Pfam" id="PF00155">
    <property type="entry name" value="Aminotran_1_2"/>
    <property type="match status" value="1"/>
</dbReference>
<accession>A0AAD9PHB4</accession>
<keyword evidence="9" id="KW-1185">Reference proteome</keyword>
<evidence type="ECO:0000256" key="3">
    <source>
        <dbReference type="ARBA" id="ARBA00011738"/>
    </source>
</evidence>
<sequence length="411" mass="46668">MPLLIHLVDKPLDSNFSVAKEAKEDKSNDKLDLTLGAYRNAENLPVILDSVSLAKKAISHDPKEYEEYLPLAGHVEFTAAARDLLFKHDVTDAEYETLLQRICSFHALSATNAIFSALWLLSNNVPNVKRVFASNPCWCNYKNIVEFASLEYGEYDYYDPHNKKFDFKAMLSSLKKLQRHDVVILQACAHNPTGYDPSQEEWVEIKSLIKQKELIPLIDIAYQGFATGDLRLDSFVVREFARDNMTTFVAQSFSKNMGLYSARVGMLHVIMMQEEVHLKQRLLSNLQMTNRAISGSPSRHGSEIGYRILTDPALRIQWVEQVKEMADRIKYLRKLIKTKLEQSKVVGPWDHLEKQTGMFAYLGISKEAVAKLKVKHHVYMTADARISVTGINEKNVDTFINAMAAVLGTHA</sequence>
<dbReference type="Gene3D" id="3.90.1150.10">
    <property type="entry name" value="Aspartate Aminotransferase, domain 1"/>
    <property type="match status" value="1"/>
</dbReference>
<dbReference type="PRINTS" id="PR00799">
    <property type="entry name" value="TRANSAMINASE"/>
</dbReference>
<dbReference type="InterPro" id="IPR000796">
    <property type="entry name" value="Asp_trans"/>
</dbReference>
<evidence type="ECO:0000256" key="5">
    <source>
        <dbReference type="ARBA" id="ARBA00022679"/>
    </source>
</evidence>
<dbReference type="EMBL" id="JALLKP010000061">
    <property type="protein sequence ID" value="KAK2194689.1"/>
    <property type="molecule type" value="Genomic_DNA"/>
</dbReference>